<evidence type="ECO:0000313" key="1">
    <source>
        <dbReference type="EMBL" id="OHV42211.1"/>
    </source>
</evidence>
<protein>
    <submittedName>
        <fullName evidence="1">Uncharacterized protein</fullName>
    </submittedName>
</protein>
<dbReference type="EMBL" id="MAXA01000047">
    <property type="protein sequence ID" value="OHV42211.1"/>
    <property type="molecule type" value="Genomic_DNA"/>
</dbReference>
<comment type="caution">
    <text evidence="1">The sequence shown here is derived from an EMBL/GenBank/DDBJ whole genome shotgun (WGS) entry which is preliminary data.</text>
</comment>
<reference evidence="2" key="1">
    <citation type="submission" date="2016-07" db="EMBL/GenBank/DDBJ databases">
        <title>Frankia sp. NRRL B-16219 Genome sequencing.</title>
        <authorList>
            <person name="Ghodhbane-Gtari F."/>
            <person name="Swanson E."/>
            <person name="Gueddou A."/>
            <person name="Louati M."/>
            <person name="Nouioui I."/>
            <person name="Hezbri K."/>
            <person name="Abebe-Akele F."/>
            <person name="Simpson S."/>
            <person name="Morris K."/>
            <person name="Thomas K."/>
            <person name="Gtari M."/>
            <person name="Tisa L.S."/>
        </authorList>
    </citation>
    <scope>NUCLEOTIDE SEQUENCE [LARGE SCALE GENOMIC DNA]</scope>
    <source>
        <strain evidence="2">NRRL B-16219</strain>
    </source>
</reference>
<gene>
    <name evidence="1" type="ORF">BBK14_11360</name>
</gene>
<accession>A0A1S1R8Y5</accession>
<dbReference type="Proteomes" id="UP000179769">
    <property type="component" value="Unassembled WGS sequence"/>
</dbReference>
<keyword evidence="2" id="KW-1185">Reference proteome</keyword>
<evidence type="ECO:0000313" key="2">
    <source>
        <dbReference type="Proteomes" id="UP000179769"/>
    </source>
</evidence>
<proteinExistence type="predicted"/>
<organism evidence="1 2">
    <name type="scientific">Parafrankia soli</name>
    <dbReference type="NCBI Taxonomy" id="2599596"/>
    <lineage>
        <taxon>Bacteria</taxon>
        <taxon>Bacillati</taxon>
        <taxon>Actinomycetota</taxon>
        <taxon>Actinomycetes</taxon>
        <taxon>Frankiales</taxon>
        <taxon>Frankiaceae</taxon>
        <taxon>Parafrankia</taxon>
    </lineage>
</organism>
<dbReference type="AlphaFoldDB" id="A0A1S1R8Y5"/>
<sequence>MAPVGLVLLGRAIDGHRDLYGPRSGLCPADGDRMGIVSGLVGGELGGPDVGLLVVDLRMVRAESGSRRRAVDGLRPTCGLREVGVPDGDVPMGVVEHMAVGEVCRQGGRRLGVAARMALA</sequence>
<name>A0A1S1R8Y5_9ACTN</name>